<evidence type="ECO:0000256" key="1">
    <source>
        <dbReference type="SAM" id="MobiDB-lite"/>
    </source>
</evidence>
<evidence type="ECO:0000313" key="2">
    <source>
        <dbReference type="EMBL" id="PVH32329.1"/>
    </source>
</evidence>
<name>A0A2T8I3U6_9POAL</name>
<dbReference type="EMBL" id="CM008054">
    <property type="protein sequence ID" value="PVH32329.1"/>
    <property type="molecule type" value="Genomic_DNA"/>
</dbReference>
<dbReference type="AlphaFoldDB" id="A0A2T8I3U6"/>
<accession>A0A2T8I3U6</accession>
<dbReference type="Proteomes" id="UP000243499">
    <property type="component" value="Chromosome 9"/>
</dbReference>
<gene>
    <name evidence="2" type="ORF">PAHAL_9G373200</name>
</gene>
<dbReference type="Gramene" id="PVH32329">
    <property type="protein sequence ID" value="PVH32329"/>
    <property type="gene ID" value="PAHAL_9G373200"/>
</dbReference>
<proteinExistence type="predicted"/>
<protein>
    <submittedName>
        <fullName evidence="2">Uncharacterized protein</fullName>
    </submittedName>
</protein>
<organism evidence="2">
    <name type="scientific">Panicum hallii</name>
    <dbReference type="NCBI Taxonomy" id="206008"/>
    <lineage>
        <taxon>Eukaryota</taxon>
        <taxon>Viridiplantae</taxon>
        <taxon>Streptophyta</taxon>
        <taxon>Embryophyta</taxon>
        <taxon>Tracheophyta</taxon>
        <taxon>Spermatophyta</taxon>
        <taxon>Magnoliopsida</taxon>
        <taxon>Liliopsida</taxon>
        <taxon>Poales</taxon>
        <taxon>Poaceae</taxon>
        <taxon>PACMAD clade</taxon>
        <taxon>Panicoideae</taxon>
        <taxon>Panicodae</taxon>
        <taxon>Paniceae</taxon>
        <taxon>Panicinae</taxon>
        <taxon>Panicum</taxon>
        <taxon>Panicum sect. Panicum</taxon>
    </lineage>
</organism>
<feature type="region of interest" description="Disordered" evidence="1">
    <location>
        <begin position="1"/>
        <end position="21"/>
    </location>
</feature>
<sequence length="97" mass="10795">MSDELEGVGEEANVLTPDRRELPRTPWTRNVRWRARGRGFEGNGVLGLGARRTRGGWKCVRRWGGRGCLNLGVISVRALQQEMAAQVGSWPGRPIGR</sequence>
<reference evidence="2" key="1">
    <citation type="submission" date="2018-04" db="EMBL/GenBank/DDBJ databases">
        <title>WGS assembly of Panicum hallii.</title>
        <authorList>
            <person name="Lovell J."/>
            <person name="Jenkins J."/>
            <person name="Lowry D."/>
            <person name="Mamidi S."/>
            <person name="Sreedasyam A."/>
            <person name="Weng X."/>
            <person name="Barry K."/>
            <person name="Bonette J."/>
            <person name="Campitelli B."/>
            <person name="Daum C."/>
            <person name="Gordon S."/>
            <person name="Gould B."/>
            <person name="Lipzen A."/>
            <person name="Macqueen A."/>
            <person name="Palacio-Mejia J."/>
            <person name="Plott C."/>
            <person name="Shakirov E."/>
            <person name="Shu S."/>
            <person name="Yoshinaga Y."/>
            <person name="Zane M."/>
            <person name="Rokhsar D."/>
            <person name="Grimwood J."/>
            <person name="Schmutz J."/>
            <person name="Juenger T."/>
        </authorList>
    </citation>
    <scope>NUCLEOTIDE SEQUENCE [LARGE SCALE GENOMIC DNA]</scope>
    <source>
        <strain evidence="2">FIL2</strain>
    </source>
</reference>